<dbReference type="OrthoDB" id="507476at2"/>
<feature type="binding site" evidence="2">
    <location>
        <position position="373"/>
    </location>
    <ligand>
        <name>Fe cation</name>
        <dbReference type="ChEBI" id="CHEBI:24875"/>
    </ligand>
</feature>
<keyword evidence="2" id="KW-0997">Cell inner membrane</keyword>
<feature type="topological domain" description="Cytoplasmic" evidence="2">
    <location>
        <begin position="24"/>
        <end position="388"/>
    </location>
</feature>
<dbReference type="HAMAP" id="MF_00994">
    <property type="entry name" value="LPS_assembly_LapB"/>
    <property type="match status" value="1"/>
</dbReference>
<dbReference type="GO" id="GO:0009898">
    <property type="term" value="C:cytoplasmic side of plasma membrane"/>
    <property type="evidence" value="ECO:0007669"/>
    <property type="project" value="UniProtKB-UniRule"/>
</dbReference>
<comment type="subcellular location">
    <subcellularLocation>
        <location evidence="2">Cell inner membrane</location>
        <topology evidence="2">Single-pass membrane protein</topology>
        <orientation evidence="2">Cytoplasmic side</orientation>
    </subcellularLocation>
</comment>
<dbReference type="GO" id="GO:0046890">
    <property type="term" value="P:regulation of lipid biosynthetic process"/>
    <property type="evidence" value="ECO:0007669"/>
    <property type="project" value="UniProtKB-UniRule"/>
</dbReference>
<accession>A0A1I4UX16</accession>
<sequence>MTEIQYWWLLALPAFFGLGWLAARIDIKHVLSEARSLPAAYFKGVNHLLHGETNRAVDVYVEIAKHHVETVELQFTLGMLFRRRGELERAIRMHQKLLARRDLDANQKQSAQLELAIDFMKAGLFDRAEALLHDLADTPYARQARVELLAIYQQEHEWNKAIEVAQQLRDESHTYQHEISQFNCELAAQAITRGKVDEARQYLERALGEHRQCARAKLMQGEMALEAGDVEAAIECWLSMEKQDVHYLALVARQMMAGYDKLGKGEEGDALLKRLLRQHPELDVVDVVYERLTARQGVKAAYEFVRERLREHPTMPGLRKVLEAHLLVAPDEQKPELEIIIRLLNENTREHSMYYCSECGFKTRQYFWHCPACNDWETYPPVRGKQSR</sequence>
<gene>
    <name evidence="2" type="primary">lapB</name>
    <name evidence="5" type="ORF">SAMN05660284_00019</name>
</gene>
<feature type="binding site" evidence="2">
    <location>
        <position position="356"/>
    </location>
    <ligand>
        <name>Fe cation</name>
        <dbReference type="ChEBI" id="CHEBI:24875"/>
    </ligand>
</feature>
<keyword evidence="2 3" id="KW-1133">Transmembrane helix</keyword>
<dbReference type="Gene3D" id="1.25.40.10">
    <property type="entry name" value="Tetratricopeptide repeat domain"/>
    <property type="match status" value="2"/>
</dbReference>
<dbReference type="EMBL" id="FOVE01000001">
    <property type="protein sequence ID" value="SFM93524.1"/>
    <property type="molecule type" value="Genomic_DNA"/>
</dbReference>
<comment type="function">
    <text evidence="2">Modulates cellular lipopolysaccharide (LPS) levels by regulating LpxC, which is involved in lipid A biosynthesis. May act by modulating the proteolytic activity of FtsH towards LpxC. May also coordinate assembly of proteins involved in LPS synthesis at the plasma membrane.</text>
</comment>
<feature type="binding site" evidence="2">
    <location>
        <position position="370"/>
    </location>
    <ligand>
        <name>Fe cation</name>
        <dbReference type="ChEBI" id="CHEBI:24875"/>
    </ligand>
</feature>
<evidence type="ECO:0000259" key="4">
    <source>
        <dbReference type="Pfam" id="PF18073"/>
    </source>
</evidence>
<feature type="domain" description="LapB rubredoxin metal binding" evidence="4">
    <location>
        <begin position="354"/>
        <end position="378"/>
    </location>
</feature>
<dbReference type="STRING" id="83765.SAMN05660284_00019"/>
<evidence type="ECO:0000256" key="1">
    <source>
        <dbReference type="ARBA" id="ARBA00022723"/>
    </source>
</evidence>
<dbReference type="SUPFAM" id="SSF81901">
    <property type="entry name" value="HCP-like"/>
    <property type="match status" value="1"/>
</dbReference>
<comment type="similarity">
    <text evidence="2">Belongs to the LapB family.</text>
</comment>
<dbReference type="NCBIfam" id="NF008757">
    <property type="entry name" value="PRK11788.1-5"/>
    <property type="match status" value="1"/>
</dbReference>
<keyword evidence="2" id="KW-0408">Iron</keyword>
<dbReference type="InterPro" id="IPR019734">
    <property type="entry name" value="TPR_rpt"/>
</dbReference>
<dbReference type="GO" id="GO:0008653">
    <property type="term" value="P:lipopolysaccharide metabolic process"/>
    <property type="evidence" value="ECO:0007669"/>
    <property type="project" value="InterPro"/>
</dbReference>
<dbReference type="InterPro" id="IPR041166">
    <property type="entry name" value="Rubredoxin_2"/>
</dbReference>
<feature type="transmembrane region" description="Helical" evidence="3">
    <location>
        <begin position="6"/>
        <end position="23"/>
    </location>
</feature>
<proteinExistence type="inferred from homology"/>
<dbReference type="SMART" id="SM00028">
    <property type="entry name" value="TPR"/>
    <property type="match status" value="3"/>
</dbReference>
<reference evidence="6" key="1">
    <citation type="submission" date="2016-10" db="EMBL/GenBank/DDBJ databases">
        <authorList>
            <person name="Varghese N."/>
            <person name="Submissions S."/>
        </authorList>
    </citation>
    <scope>NUCLEOTIDE SEQUENCE [LARGE SCALE GENOMIC DNA]</scope>
    <source>
        <strain evidence="6">DSM 6150</strain>
    </source>
</reference>
<evidence type="ECO:0000313" key="5">
    <source>
        <dbReference type="EMBL" id="SFM93524.1"/>
    </source>
</evidence>
<dbReference type="InterPro" id="IPR030865">
    <property type="entry name" value="LapB"/>
</dbReference>
<evidence type="ECO:0000313" key="6">
    <source>
        <dbReference type="Proteomes" id="UP000242869"/>
    </source>
</evidence>
<organism evidence="5 6">
    <name type="scientific">Formivibrio citricus</name>
    <dbReference type="NCBI Taxonomy" id="83765"/>
    <lineage>
        <taxon>Bacteria</taxon>
        <taxon>Pseudomonadati</taxon>
        <taxon>Pseudomonadota</taxon>
        <taxon>Betaproteobacteria</taxon>
        <taxon>Neisseriales</taxon>
        <taxon>Chitinibacteraceae</taxon>
        <taxon>Formivibrio</taxon>
    </lineage>
</organism>
<dbReference type="Pfam" id="PF13432">
    <property type="entry name" value="TPR_16"/>
    <property type="match status" value="1"/>
</dbReference>
<dbReference type="AlphaFoldDB" id="A0A1I4UX16"/>
<evidence type="ECO:0000256" key="2">
    <source>
        <dbReference type="HAMAP-Rule" id="MF_00994"/>
    </source>
</evidence>
<protein>
    <recommendedName>
        <fullName evidence="2">Lipopolysaccharide assembly protein B</fullName>
    </recommendedName>
</protein>
<keyword evidence="6" id="KW-1185">Reference proteome</keyword>
<dbReference type="NCBIfam" id="NF008755">
    <property type="entry name" value="PRK11788.1-3"/>
    <property type="match status" value="1"/>
</dbReference>
<keyword evidence="2 3" id="KW-0472">Membrane</keyword>
<keyword evidence="2" id="KW-0802">TPR repeat</keyword>
<dbReference type="GO" id="GO:0005506">
    <property type="term" value="F:iron ion binding"/>
    <property type="evidence" value="ECO:0007669"/>
    <property type="project" value="UniProtKB-UniRule"/>
</dbReference>
<dbReference type="InterPro" id="IPR011990">
    <property type="entry name" value="TPR-like_helical_dom_sf"/>
</dbReference>
<dbReference type="RefSeq" id="WP_091189401.1">
    <property type="nucleotide sequence ID" value="NZ_FOVE01000001.1"/>
</dbReference>
<name>A0A1I4UX16_9NEIS</name>
<keyword evidence="2" id="KW-1003">Cell membrane</keyword>
<feature type="binding site" evidence="2">
    <location>
        <position position="359"/>
    </location>
    <ligand>
        <name>Fe cation</name>
        <dbReference type="ChEBI" id="CHEBI:24875"/>
    </ligand>
</feature>
<dbReference type="Proteomes" id="UP000242869">
    <property type="component" value="Unassembled WGS sequence"/>
</dbReference>
<evidence type="ECO:0000256" key="3">
    <source>
        <dbReference type="SAM" id="Phobius"/>
    </source>
</evidence>
<keyword evidence="2" id="KW-0677">Repeat</keyword>
<dbReference type="Pfam" id="PF18073">
    <property type="entry name" value="Zn_ribbon_LapB"/>
    <property type="match status" value="1"/>
</dbReference>
<keyword evidence="1 2" id="KW-0479">Metal-binding</keyword>
<keyword evidence="2 3" id="KW-0812">Transmembrane</keyword>